<dbReference type="Proteomes" id="UP000229749">
    <property type="component" value="Unassembled WGS sequence"/>
</dbReference>
<comment type="caution">
    <text evidence="2">The sequence shown here is derived from an EMBL/GenBank/DDBJ whole genome shotgun (WGS) entry which is preliminary data.</text>
</comment>
<sequence length="258" mass="28226">MKILLSIIAAFSLVVVPMTQIEATSVKDSLTEEQKAEIEAKSQEAQAQADEAKEKAWEAGTTAAQEAGITFEQFQDAVLKVLDLAIQRVENAQGTIEGLYYMSDTTKDEITDGLEALEGELLSYKTAVRSADTVDEIRAINEDVIQTLKDSTSVIIEAVKESSLVIYAEVEKTVEKIKIKSDAMLAVLEVDCTEGASEIDSLQAELETLETLNDDLKSAIEDQDKENAKIYAQEAMSMIPGILKSLESIVNTCSEYIE</sequence>
<organism evidence="2 3">
    <name type="scientific">Candidatus Uhrbacteria bacterium CG_4_9_14_3_um_filter_36_7</name>
    <dbReference type="NCBI Taxonomy" id="1975033"/>
    <lineage>
        <taxon>Bacteria</taxon>
        <taxon>Candidatus Uhriibacteriota</taxon>
    </lineage>
</organism>
<accession>A0A2M7XGW4</accession>
<gene>
    <name evidence="2" type="ORF">CO172_03115</name>
</gene>
<name>A0A2M7XGW4_9BACT</name>
<evidence type="ECO:0000313" key="2">
    <source>
        <dbReference type="EMBL" id="PJA47111.1"/>
    </source>
</evidence>
<proteinExistence type="predicted"/>
<feature type="coiled-coil region" evidence="1">
    <location>
        <begin position="199"/>
        <end position="229"/>
    </location>
</feature>
<dbReference type="AlphaFoldDB" id="A0A2M7XGW4"/>
<evidence type="ECO:0000256" key="1">
    <source>
        <dbReference type="SAM" id="Coils"/>
    </source>
</evidence>
<keyword evidence="1" id="KW-0175">Coiled coil</keyword>
<reference evidence="3" key="1">
    <citation type="submission" date="2017-09" db="EMBL/GenBank/DDBJ databases">
        <title>Depth-based differentiation of microbial function through sediment-hosted aquifers and enrichment of novel symbionts in the deep terrestrial subsurface.</title>
        <authorList>
            <person name="Probst A.J."/>
            <person name="Ladd B."/>
            <person name="Jarett J.K."/>
            <person name="Geller-Mcgrath D.E."/>
            <person name="Sieber C.M.K."/>
            <person name="Emerson J.B."/>
            <person name="Anantharaman K."/>
            <person name="Thomas B.C."/>
            <person name="Malmstrom R."/>
            <person name="Stieglmeier M."/>
            <person name="Klingl A."/>
            <person name="Woyke T."/>
            <person name="Ryan C.M."/>
            <person name="Banfield J.F."/>
        </authorList>
    </citation>
    <scope>NUCLEOTIDE SEQUENCE [LARGE SCALE GENOMIC DNA]</scope>
</reference>
<evidence type="ECO:0000313" key="3">
    <source>
        <dbReference type="Proteomes" id="UP000229749"/>
    </source>
</evidence>
<dbReference type="EMBL" id="PFWS01000048">
    <property type="protein sequence ID" value="PJA47111.1"/>
    <property type="molecule type" value="Genomic_DNA"/>
</dbReference>
<protein>
    <submittedName>
        <fullName evidence="2">Uncharacterized protein</fullName>
    </submittedName>
</protein>